<dbReference type="GO" id="GO:0008237">
    <property type="term" value="F:metallopeptidase activity"/>
    <property type="evidence" value="ECO:0007669"/>
    <property type="project" value="UniProtKB-KW"/>
</dbReference>
<keyword evidence="5" id="KW-0482">Metalloprotease</keyword>
<reference evidence="7" key="1">
    <citation type="submission" date="2018-06" db="EMBL/GenBank/DDBJ databases">
        <authorList>
            <person name="Zhirakovskaya E."/>
        </authorList>
    </citation>
    <scope>NUCLEOTIDE SEQUENCE</scope>
</reference>
<dbReference type="InterPro" id="IPR037518">
    <property type="entry name" value="MPN"/>
</dbReference>
<evidence type="ECO:0000259" key="6">
    <source>
        <dbReference type="PROSITE" id="PS50249"/>
    </source>
</evidence>
<proteinExistence type="predicted"/>
<keyword evidence="1" id="KW-0645">Protease</keyword>
<keyword evidence="3" id="KW-0378">Hydrolase</keyword>
<name>A0A3B0W4C4_9ZZZZ</name>
<dbReference type="Pfam" id="PF20582">
    <property type="entry name" value="UPF0758_N"/>
    <property type="match status" value="1"/>
</dbReference>
<gene>
    <name evidence="7" type="ORF">MNBD_DELTA04-342</name>
</gene>
<organism evidence="7">
    <name type="scientific">hydrothermal vent metagenome</name>
    <dbReference type="NCBI Taxonomy" id="652676"/>
    <lineage>
        <taxon>unclassified sequences</taxon>
        <taxon>metagenomes</taxon>
        <taxon>ecological metagenomes</taxon>
    </lineage>
</organism>
<dbReference type="InterPro" id="IPR001405">
    <property type="entry name" value="UPF0758"/>
</dbReference>
<dbReference type="Gene3D" id="3.40.140.10">
    <property type="entry name" value="Cytidine Deaminase, domain 2"/>
    <property type="match status" value="1"/>
</dbReference>
<accession>A0A3B0W4C4</accession>
<dbReference type="InterPro" id="IPR020891">
    <property type="entry name" value="UPF0758_CS"/>
</dbReference>
<dbReference type="InterPro" id="IPR025657">
    <property type="entry name" value="RadC_JAB"/>
</dbReference>
<evidence type="ECO:0000313" key="7">
    <source>
        <dbReference type="EMBL" id="VAW39466.1"/>
    </source>
</evidence>
<dbReference type="GO" id="GO:0006508">
    <property type="term" value="P:proteolysis"/>
    <property type="evidence" value="ECO:0007669"/>
    <property type="project" value="UniProtKB-KW"/>
</dbReference>
<keyword evidence="2" id="KW-0479">Metal-binding</keyword>
<dbReference type="EMBL" id="UOEY01000075">
    <property type="protein sequence ID" value="VAW39466.1"/>
    <property type="molecule type" value="Genomic_DNA"/>
</dbReference>
<dbReference type="NCBIfam" id="NF000642">
    <property type="entry name" value="PRK00024.1"/>
    <property type="match status" value="1"/>
</dbReference>
<dbReference type="PANTHER" id="PTHR30471">
    <property type="entry name" value="DNA REPAIR PROTEIN RADC"/>
    <property type="match status" value="1"/>
</dbReference>
<dbReference type="Pfam" id="PF04002">
    <property type="entry name" value="RadC"/>
    <property type="match status" value="1"/>
</dbReference>
<dbReference type="PROSITE" id="PS01302">
    <property type="entry name" value="UPF0758"/>
    <property type="match status" value="1"/>
</dbReference>
<evidence type="ECO:0000256" key="2">
    <source>
        <dbReference type="ARBA" id="ARBA00022723"/>
    </source>
</evidence>
<dbReference type="GO" id="GO:0046872">
    <property type="term" value="F:metal ion binding"/>
    <property type="evidence" value="ECO:0007669"/>
    <property type="project" value="UniProtKB-KW"/>
</dbReference>
<dbReference type="PROSITE" id="PS50249">
    <property type="entry name" value="MPN"/>
    <property type="match status" value="1"/>
</dbReference>
<protein>
    <submittedName>
        <fullName evidence="7">UPF0758 family protein</fullName>
    </submittedName>
</protein>
<evidence type="ECO:0000256" key="1">
    <source>
        <dbReference type="ARBA" id="ARBA00022670"/>
    </source>
</evidence>
<dbReference type="NCBIfam" id="TIGR00608">
    <property type="entry name" value="radc"/>
    <property type="match status" value="1"/>
</dbReference>
<dbReference type="InterPro" id="IPR046778">
    <property type="entry name" value="UPF0758_N"/>
</dbReference>
<evidence type="ECO:0000256" key="5">
    <source>
        <dbReference type="ARBA" id="ARBA00023049"/>
    </source>
</evidence>
<evidence type="ECO:0000256" key="3">
    <source>
        <dbReference type="ARBA" id="ARBA00022801"/>
    </source>
</evidence>
<dbReference type="CDD" id="cd08071">
    <property type="entry name" value="MPN_DUF2466"/>
    <property type="match status" value="1"/>
</dbReference>
<keyword evidence="4" id="KW-0862">Zinc</keyword>
<evidence type="ECO:0000256" key="4">
    <source>
        <dbReference type="ARBA" id="ARBA00022833"/>
    </source>
</evidence>
<dbReference type="AlphaFoldDB" id="A0A3B0W4C4"/>
<feature type="domain" description="MPN" evidence="6">
    <location>
        <begin position="97"/>
        <end position="218"/>
    </location>
</feature>
<sequence>MKKIKDFPLFRRPREKLVNQGAEALSDTELLAVLLGSGVKGNGVLQMAHAILQRFDRSAELDVNELLAIDGVGLAKACQLMAALEFARRRFFHSSTVIRQARDVLPQISHIAGKKQEYFLCIALNGAKEVIGNRVVTIGLLNSTQVHPREVFADVIAGRADSVILAHNHPSGVLEASPEDIAVTNQMLEAGSILGISLLDHIIITRNGYLSFKEEGLL</sequence>
<dbReference type="PANTHER" id="PTHR30471:SF3">
    <property type="entry name" value="UPF0758 PROTEIN YEES-RELATED"/>
    <property type="match status" value="1"/>
</dbReference>